<proteinExistence type="predicted"/>
<dbReference type="EMBL" id="AHAE01000082">
    <property type="protein sequence ID" value="EJZ81305.1"/>
    <property type="molecule type" value="Genomic_DNA"/>
</dbReference>
<dbReference type="AlphaFoldDB" id="K0Z1V0"/>
<keyword evidence="6" id="KW-1185">Reference proteome</keyword>
<dbReference type="RefSeq" id="WP_004601603.1">
    <property type="nucleotide sequence ID" value="NZ_JH815195.1"/>
</dbReference>
<keyword evidence="2" id="KW-0547">Nucleotide-binding</keyword>
<comment type="caution">
    <text evidence="5">The sequence shown here is derived from an EMBL/GenBank/DDBJ whole genome shotgun (WGS) entry which is preliminary data.</text>
</comment>
<sequence length="360" mass="38341">GPGAAGTVAALSQGLGGDLARARPEPREARRLRRLAERHSQPGQAEPSPGRVVAAAYPERVARLVGEDTYLLAGGARARLSGDVGLAGCAWLAVAEATRQASRQGGASALIRSAARLDEEDALEIGGVSEDLEAGVSGGRLKARATRRLGAIELSSRPAEVPPARARELAARAVRDAGLGLFEPSEKARSLIERLRFLSARLGAPWPDIDAADPEEWLAGPIGELARGKTAASIDVYPAVQGLLPWPEATRLEELAPERLPVPSGGRPRVDYSSGRPVVRVKLQECFGLAASPRLAGEAVQFRLLSPAGRELAITDDLEGFWNGAYPQVRAEMRGRYPKHPWPEDPWSATATARTKKGRR</sequence>
<keyword evidence="1" id="KW-0378">Hydrolase</keyword>
<feature type="non-terminal residue" evidence="5">
    <location>
        <position position="1"/>
    </location>
</feature>
<evidence type="ECO:0000313" key="5">
    <source>
        <dbReference type="EMBL" id="EJZ81305.1"/>
    </source>
</evidence>
<evidence type="ECO:0000256" key="2">
    <source>
        <dbReference type="ARBA" id="ARBA00022806"/>
    </source>
</evidence>
<dbReference type="GO" id="GO:0016787">
    <property type="term" value="F:hydrolase activity"/>
    <property type="evidence" value="ECO:0007669"/>
    <property type="project" value="UniProtKB-KW"/>
</dbReference>
<dbReference type="PANTHER" id="PTHR43519:SF1">
    <property type="entry name" value="ATP-DEPENDENT RNA HELICASE HRPB"/>
    <property type="match status" value="1"/>
</dbReference>
<evidence type="ECO:0000259" key="4">
    <source>
        <dbReference type="Pfam" id="PF08482"/>
    </source>
</evidence>
<dbReference type="Pfam" id="PF08482">
    <property type="entry name" value="HrpB_C"/>
    <property type="match status" value="1"/>
</dbReference>
<dbReference type="HOGENOM" id="CLU_041509_0_0_11"/>
<accession>K0Z1V0</accession>
<dbReference type="eggNOG" id="COG1643">
    <property type="taxonomic scope" value="Bacteria"/>
</dbReference>
<evidence type="ECO:0000256" key="1">
    <source>
        <dbReference type="ARBA" id="ARBA00022801"/>
    </source>
</evidence>
<protein>
    <recommendedName>
        <fullName evidence="4">ATP-dependent RNA helicase HrpB C-terminal domain-containing protein</fullName>
    </recommendedName>
</protein>
<gene>
    <name evidence="5" type="ORF">HMPREF9719_01713</name>
</gene>
<dbReference type="PATRIC" id="fig|883169.3.peg.1649"/>
<dbReference type="InterPro" id="IPR013689">
    <property type="entry name" value="RNA_helicase_ATP-dep_HrpB_C"/>
</dbReference>
<name>K0Z1V0_9CORY</name>
<dbReference type="GO" id="GO:0004386">
    <property type="term" value="F:helicase activity"/>
    <property type="evidence" value="ECO:0007669"/>
    <property type="project" value="UniProtKB-KW"/>
</dbReference>
<dbReference type="PANTHER" id="PTHR43519">
    <property type="entry name" value="ATP-DEPENDENT RNA HELICASE HRPB"/>
    <property type="match status" value="1"/>
</dbReference>
<feature type="region of interest" description="Disordered" evidence="3">
    <location>
        <begin position="337"/>
        <end position="360"/>
    </location>
</feature>
<keyword evidence="2" id="KW-0347">Helicase</keyword>
<evidence type="ECO:0000313" key="6">
    <source>
        <dbReference type="Proteomes" id="UP000006078"/>
    </source>
</evidence>
<keyword evidence="2" id="KW-0067">ATP-binding</keyword>
<evidence type="ECO:0000256" key="3">
    <source>
        <dbReference type="SAM" id="MobiDB-lite"/>
    </source>
</evidence>
<feature type="domain" description="ATP-dependent RNA helicase HrpB C-terminal" evidence="4">
    <location>
        <begin position="217"/>
        <end position="346"/>
    </location>
</feature>
<dbReference type="Proteomes" id="UP000006078">
    <property type="component" value="Unassembled WGS sequence"/>
</dbReference>
<organism evidence="5 6">
    <name type="scientific">Corynebacterium otitidis ATCC 51513</name>
    <dbReference type="NCBI Taxonomy" id="883169"/>
    <lineage>
        <taxon>Bacteria</taxon>
        <taxon>Bacillati</taxon>
        <taxon>Actinomycetota</taxon>
        <taxon>Actinomycetes</taxon>
        <taxon>Mycobacteriales</taxon>
        <taxon>Corynebacteriaceae</taxon>
        <taxon>Corynebacterium</taxon>
    </lineage>
</organism>
<reference evidence="5 6" key="1">
    <citation type="submission" date="2012-08" db="EMBL/GenBank/DDBJ databases">
        <title>The Genome Sequence of Turicella otitidis ATCC 51513.</title>
        <authorList>
            <consortium name="The Broad Institute Genome Sequencing Platform"/>
            <person name="Earl A."/>
            <person name="Ward D."/>
            <person name="Feldgarden M."/>
            <person name="Gevers D."/>
            <person name="Huys G."/>
            <person name="Walker B."/>
            <person name="Young S.K."/>
            <person name="Zeng Q."/>
            <person name="Gargeya S."/>
            <person name="Fitzgerald M."/>
            <person name="Haas B."/>
            <person name="Abouelleil A."/>
            <person name="Alvarado L."/>
            <person name="Arachchi H.M."/>
            <person name="Berlin A.M."/>
            <person name="Chapman S.B."/>
            <person name="Goldberg J."/>
            <person name="Griggs A."/>
            <person name="Gujja S."/>
            <person name="Hansen M."/>
            <person name="Howarth C."/>
            <person name="Imamovic A."/>
            <person name="Larimer J."/>
            <person name="McCowen C."/>
            <person name="Montmayeur A."/>
            <person name="Murphy C."/>
            <person name="Neiman D."/>
            <person name="Pearson M."/>
            <person name="Priest M."/>
            <person name="Roberts A."/>
            <person name="Saif S."/>
            <person name="Shea T."/>
            <person name="Sisk P."/>
            <person name="Sykes S."/>
            <person name="Wortman J."/>
            <person name="Nusbaum C."/>
            <person name="Birren B."/>
        </authorList>
    </citation>
    <scope>NUCLEOTIDE SEQUENCE [LARGE SCALE GENOMIC DNA]</scope>
    <source>
        <strain evidence="5 6">ATCC 51513</strain>
    </source>
</reference>